<accession>A0A5B2VWI2</accession>
<dbReference type="RefSeq" id="WP_149837545.1">
    <property type="nucleotide sequence ID" value="NZ_VUOC01000002.1"/>
</dbReference>
<evidence type="ECO:0000313" key="7">
    <source>
        <dbReference type="EMBL" id="KAA2242672.1"/>
    </source>
</evidence>
<organism evidence="7 8">
    <name type="scientific">Chitinophaga agrisoli</name>
    <dbReference type="NCBI Taxonomy" id="2607653"/>
    <lineage>
        <taxon>Bacteria</taxon>
        <taxon>Pseudomonadati</taxon>
        <taxon>Bacteroidota</taxon>
        <taxon>Chitinophagia</taxon>
        <taxon>Chitinophagales</taxon>
        <taxon>Chitinophagaceae</taxon>
        <taxon>Chitinophaga</taxon>
    </lineage>
</organism>
<evidence type="ECO:0000256" key="3">
    <source>
        <dbReference type="ARBA" id="ARBA00023082"/>
    </source>
</evidence>
<dbReference type="PANTHER" id="PTHR43133:SF46">
    <property type="entry name" value="RNA POLYMERASE SIGMA-70 FACTOR ECF SUBFAMILY"/>
    <property type="match status" value="1"/>
</dbReference>
<evidence type="ECO:0000259" key="6">
    <source>
        <dbReference type="Pfam" id="PF08281"/>
    </source>
</evidence>
<dbReference type="InterPro" id="IPR039425">
    <property type="entry name" value="RNA_pol_sigma-70-like"/>
</dbReference>
<comment type="similarity">
    <text evidence="1">Belongs to the sigma-70 factor family. ECF subfamily.</text>
</comment>
<evidence type="ECO:0000256" key="2">
    <source>
        <dbReference type="ARBA" id="ARBA00023015"/>
    </source>
</evidence>
<protein>
    <submittedName>
        <fullName evidence="7">Sigma-70 family RNA polymerase sigma factor</fullName>
    </submittedName>
</protein>
<evidence type="ECO:0000256" key="1">
    <source>
        <dbReference type="ARBA" id="ARBA00010641"/>
    </source>
</evidence>
<dbReference type="EMBL" id="VUOC01000002">
    <property type="protein sequence ID" value="KAA2242672.1"/>
    <property type="molecule type" value="Genomic_DNA"/>
</dbReference>
<dbReference type="GO" id="GO:0003677">
    <property type="term" value="F:DNA binding"/>
    <property type="evidence" value="ECO:0007669"/>
    <property type="project" value="InterPro"/>
</dbReference>
<dbReference type="InterPro" id="IPR036388">
    <property type="entry name" value="WH-like_DNA-bd_sf"/>
</dbReference>
<dbReference type="Gene3D" id="1.10.10.10">
    <property type="entry name" value="Winged helix-like DNA-binding domain superfamily/Winged helix DNA-binding domain"/>
    <property type="match status" value="1"/>
</dbReference>
<dbReference type="GO" id="GO:0006352">
    <property type="term" value="P:DNA-templated transcription initiation"/>
    <property type="evidence" value="ECO:0007669"/>
    <property type="project" value="InterPro"/>
</dbReference>
<dbReference type="Pfam" id="PF08281">
    <property type="entry name" value="Sigma70_r4_2"/>
    <property type="match status" value="1"/>
</dbReference>
<dbReference type="Gene3D" id="1.10.1740.10">
    <property type="match status" value="1"/>
</dbReference>
<dbReference type="SUPFAM" id="SSF88946">
    <property type="entry name" value="Sigma2 domain of RNA polymerase sigma factors"/>
    <property type="match status" value="1"/>
</dbReference>
<proteinExistence type="inferred from homology"/>
<dbReference type="CDD" id="cd06171">
    <property type="entry name" value="Sigma70_r4"/>
    <property type="match status" value="1"/>
</dbReference>
<dbReference type="SUPFAM" id="SSF88659">
    <property type="entry name" value="Sigma3 and sigma4 domains of RNA polymerase sigma factors"/>
    <property type="match status" value="1"/>
</dbReference>
<dbReference type="InterPro" id="IPR013325">
    <property type="entry name" value="RNA_pol_sigma_r2"/>
</dbReference>
<dbReference type="Pfam" id="PF04542">
    <property type="entry name" value="Sigma70_r2"/>
    <property type="match status" value="1"/>
</dbReference>
<keyword evidence="8" id="KW-1185">Reference proteome</keyword>
<keyword evidence="3" id="KW-0731">Sigma factor</keyword>
<keyword evidence="4" id="KW-0804">Transcription</keyword>
<dbReference type="InterPro" id="IPR013324">
    <property type="entry name" value="RNA_pol_sigma_r3/r4-like"/>
</dbReference>
<dbReference type="InterPro" id="IPR013249">
    <property type="entry name" value="RNA_pol_sigma70_r4_t2"/>
</dbReference>
<dbReference type="PANTHER" id="PTHR43133">
    <property type="entry name" value="RNA POLYMERASE ECF-TYPE SIGMA FACTO"/>
    <property type="match status" value="1"/>
</dbReference>
<feature type="domain" description="RNA polymerase sigma-70 region 2" evidence="5">
    <location>
        <begin position="27"/>
        <end position="90"/>
    </location>
</feature>
<dbReference type="NCBIfam" id="TIGR02937">
    <property type="entry name" value="sigma70-ECF"/>
    <property type="match status" value="1"/>
</dbReference>
<dbReference type="InterPro" id="IPR007627">
    <property type="entry name" value="RNA_pol_sigma70_r2"/>
</dbReference>
<comment type="caution">
    <text evidence="7">The sequence shown here is derived from an EMBL/GenBank/DDBJ whole genome shotgun (WGS) entry which is preliminary data.</text>
</comment>
<dbReference type="AlphaFoldDB" id="A0A5B2VWI2"/>
<dbReference type="Proteomes" id="UP000324611">
    <property type="component" value="Unassembled WGS sequence"/>
</dbReference>
<reference evidence="7 8" key="1">
    <citation type="submission" date="2019-09" db="EMBL/GenBank/DDBJ databases">
        <title>Chitinophaga ginsengihumi sp. nov., isolated from soil of ginseng rhizosphere.</title>
        <authorList>
            <person name="Lee J."/>
        </authorList>
    </citation>
    <scope>NUCLEOTIDE SEQUENCE [LARGE SCALE GENOMIC DNA]</scope>
    <source>
        <strain evidence="7 8">BN140078</strain>
    </source>
</reference>
<reference evidence="7 8" key="2">
    <citation type="submission" date="2019-09" db="EMBL/GenBank/DDBJ databases">
        <authorList>
            <person name="Jin C."/>
        </authorList>
    </citation>
    <scope>NUCLEOTIDE SEQUENCE [LARGE SCALE GENOMIC DNA]</scope>
    <source>
        <strain evidence="7 8">BN140078</strain>
    </source>
</reference>
<gene>
    <name evidence="7" type="ORF">F0L74_09080</name>
</gene>
<dbReference type="InterPro" id="IPR014284">
    <property type="entry name" value="RNA_pol_sigma-70_dom"/>
</dbReference>
<sequence>MHYDSHTEQELLCLLAQDSEYAFTIIFDHYRSKVWGTAMRLLKDPVMAEEIVQDIFMKLWARRRELAPVTHLQGFIATMTRNLVFDRFKKMVHENEYRKSLQRAEPVVDDTDHRVRSAMAHNILQRAIDRLPPRQKQVYEMLRIQGLSIDEVCAALSISRSTAKGHLTAALHAIRNHLNAYPDTFVCLIGLRLLIALFQ</sequence>
<evidence type="ECO:0000259" key="5">
    <source>
        <dbReference type="Pfam" id="PF04542"/>
    </source>
</evidence>
<keyword evidence="2" id="KW-0805">Transcription regulation</keyword>
<evidence type="ECO:0000313" key="8">
    <source>
        <dbReference type="Proteomes" id="UP000324611"/>
    </source>
</evidence>
<dbReference type="GO" id="GO:0016987">
    <property type="term" value="F:sigma factor activity"/>
    <property type="evidence" value="ECO:0007669"/>
    <property type="project" value="UniProtKB-KW"/>
</dbReference>
<name>A0A5B2VWI2_9BACT</name>
<feature type="domain" description="RNA polymerase sigma factor 70 region 4 type 2" evidence="6">
    <location>
        <begin position="122"/>
        <end position="171"/>
    </location>
</feature>
<evidence type="ECO:0000256" key="4">
    <source>
        <dbReference type="ARBA" id="ARBA00023163"/>
    </source>
</evidence>